<dbReference type="EMBL" id="OE842320">
    <property type="protein sequence ID" value="CAD7599461.1"/>
    <property type="molecule type" value="Genomic_DNA"/>
</dbReference>
<evidence type="ECO:0000256" key="1">
    <source>
        <dbReference type="SAM" id="MobiDB-lite"/>
    </source>
</evidence>
<sequence length="116" mass="13176">MMSYASRPLRLRTIAVEEEILHSVEHSPDTSKQLVMKQVRSLYGCVWCPLLLFLLEPPSCFSRPQAPDFAAQSNIKLDKTLLKHSLARSLEPSEQCGRRRNVETLDTHSGRQSQSP</sequence>
<feature type="compositionally biased region" description="Basic and acidic residues" evidence="1">
    <location>
        <begin position="96"/>
        <end position="109"/>
    </location>
</feature>
<name>A0A7R9K2I8_TIMGE</name>
<reference evidence="2" key="1">
    <citation type="submission" date="2020-11" db="EMBL/GenBank/DDBJ databases">
        <authorList>
            <person name="Tran Van P."/>
        </authorList>
    </citation>
    <scope>NUCLEOTIDE SEQUENCE</scope>
</reference>
<dbReference type="AlphaFoldDB" id="A0A7R9K2I8"/>
<evidence type="ECO:0000313" key="2">
    <source>
        <dbReference type="EMBL" id="CAD7599461.1"/>
    </source>
</evidence>
<protein>
    <submittedName>
        <fullName evidence="2">Uncharacterized protein</fullName>
    </submittedName>
</protein>
<proteinExistence type="predicted"/>
<accession>A0A7R9K2I8</accession>
<gene>
    <name evidence="2" type="ORF">TGEB3V08_LOCUS7366</name>
</gene>
<organism evidence="2">
    <name type="scientific">Timema genevievae</name>
    <name type="common">Walking stick</name>
    <dbReference type="NCBI Taxonomy" id="629358"/>
    <lineage>
        <taxon>Eukaryota</taxon>
        <taxon>Metazoa</taxon>
        <taxon>Ecdysozoa</taxon>
        <taxon>Arthropoda</taxon>
        <taxon>Hexapoda</taxon>
        <taxon>Insecta</taxon>
        <taxon>Pterygota</taxon>
        <taxon>Neoptera</taxon>
        <taxon>Polyneoptera</taxon>
        <taxon>Phasmatodea</taxon>
        <taxon>Timematodea</taxon>
        <taxon>Timematoidea</taxon>
        <taxon>Timematidae</taxon>
        <taxon>Timema</taxon>
    </lineage>
</organism>
<feature type="region of interest" description="Disordered" evidence="1">
    <location>
        <begin position="89"/>
        <end position="116"/>
    </location>
</feature>